<dbReference type="OrthoDB" id="3393149at2"/>
<accession>A0A2U2MZL2</accession>
<dbReference type="RefSeq" id="WP_109058084.1">
    <property type="nucleotide sequence ID" value="NZ_QFFM01000036.1"/>
</dbReference>
<feature type="region of interest" description="Disordered" evidence="1">
    <location>
        <begin position="71"/>
        <end position="91"/>
    </location>
</feature>
<gene>
    <name evidence="2" type="ORF">DF196_12225</name>
</gene>
<dbReference type="InterPro" id="IPR036388">
    <property type="entry name" value="WH-like_DNA-bd_sf"/>
</dbReference>
<dbReference type="Gene3D" id="1.10.10.10">
    <property type="entry name" value="Winged helix-like DNA-binding domain superfamily/Winged helix DNA-binding domain"/>
    <property type="match status" value="1"/>
</dbReference>
<evidence type="ECO:0000313" key="3">
    <source>
        <dbReference type="Proteomes" id="UP000245876"/>
    </source>
</evidence>
<reference evidence="2 3" key="1">
    <citation type="journal article" date="2018" name="Int. J. Syst. Evol. Microbiol.">
        <title>Bifidobacterium callitrichidarum sp. nov. from the faeces of the emperor tamarin (Saguinus imperator).</title>
        <authorList>
            <person name="Modesto M."/>
            <person name="Michelini S."/>
            <person name="Sansosti M.C."/>
            <person name="De Filippo C."/>
            <person name="Cavalieri D."/>
            <person name="Qvirist L."/>
            <person name="Andlid T."/>
            <person name="Spiezio C."/>
            <person name="Sandri C."/>
            <person name="Pascarelli S."/>
            <person name="Sgorbati B."/>
            <person name="Mattarelli P."/>
        </authorList>
    </citation>
    <scope>NUCLEOTIDE SEQUENCE [LARGE SCALE GENOMIC DNA]</scope>
    <source>
        <strain evidence="2 3">TRI 5</strain>
    </source>
</reference>
<evidence type="ECO:0000313" key="2">
    <source>
        <dbReference type="EMBL" id="PWG62366.1"/>
    </source>
</evidence>
<protein>
    <recommendedName>
        <fullName evidence="4">Helix-turn-helix domain-containing protein</fullName>
    </recommendedName>
</protein>
<dbReference type="EMBL" id="QFFM01000036">
    <property type="protein sequence ID" value="PWG62366.1"/>
    <property type="molecule type" value="Genomic_DNA"/>
</dbReference>
<comment type="caution">
    <text evidence="2">The sequence shown here is derived from an EMBL/GenBank/DDBJ whole genome shotgun (WGS) entry which is preliminary data.</text>
</comment>
<organism evidence="2 3">
    <name type="scientific">Bifidobacterium callitrichidarum</name>
    <dbReference type="NCBI Taxonomy" id="2052941"/>
    <lineage>
        <taxon>Bacteria</taxon>
        <taxon>Bacillati</taxon>
        <taxon>Actinomycetota</taxon>
        <taxon>Actinomycetes</taxon>
        <taxon>Bifidobacteriales</taxon>
        <taxon>Bifidobacteriaceae</taxon>
        <taxon>Bifidobacterium</taxon>
    </lineage>
</organism>
<evidence type="ECO:0008006" key="4">
    <source>
        <dbReference type="Google" id="ProtNLM"/>
    </source>
</evidence>
<name>A0A2U2MZL2_9BIFI</name>
<proteinExistence type="predicted"/>
<evidence type="ECO:0000256" key="1">
    <source>
        <dbReference type="SAM" id="MobiDB-lite"/>
    </source>
</evidence>
<sequence>MSKQVPGVPALLVNRTNAAAMLGVEAVTVDRWTATGALPVVKVPGTGKAGRPRNMYAVADLKRFIEAHTTTMQHPSSAPIPRPCRRAASSAADLQHSSAAAILSMGKAGER</sequence>
<dbReference type="AlphaFoldDB" id="A0A2U2MZL2"/>
<keyword evidence="3" id="KW-1185">Reference proteome</keyword>
<dbReference type="Proteomes" id="UP000245876">
    <property type="component" value="Unassembled WGS sequence"/>
</dbReference>